<dbReference type="AlphaFoldDB" id="A0A0A2VV77"/>
<dbReference type="Proteomes" id="UP000030106">
    <property type="component" value="Unassembled WGS sequence"/>
</dbReference>
<dbReference type="HOGENOM" id="CLU_1348703_0_0_1"/>
<organism evidence="2 3">
    <name type="scientific">Beauveria bassiana D1-5</name>
    <dbReference type="NCBI Taxonomy" id="1245745"/>
    <lineage>
        <taxon>Eukaryota</taxon>
        <taxon>Fungi</taxon>
        <taxon>Dikarya</taxon>
        <taxon>Ascomycota</taxon>
        <taxon>Pezizomycotina</taxon>
        <taxon>Sordariomycetes</taxon>
        <taxon>Hypocreomycetidae</taxon>
        <taxon>Hypocreales</taxon>
        <taxon>Cordycipitaceae</taxon>
        <taxon>Beauveria</taxon>
    </lineage>
</organism>
<comment type="caution">
    <text evidence="2">The sequence shown here is derived from an EMBL/GenBank/DDBJ whole genome shotgun (WGS) entry which is preliminary data.</text>
</comment>
<dbReference type="STRING" id="1245745.A0A0A2VV77"/>
<protein>
    <submittedName>
        <fullName evidence="2">Uncharacterized protein</fullName>
    </submittedName>
</protein>
<name>A0A0A2VV77_BEABA</name>
<proteinExistence type="predicted"/>
<feature type="compositionally biased region" description="Basic and acidic residues" evidence="1">
    <location>
        <begin position="153"/>
        <end position="169"/>
    </location>
</feature>
<gene>
    <name evidence="2" type="ORF">BBAD15_g4408</name>
</gene>
<sequence length="203" mass="22720">MHNADAQAWPSIRWHGRRAQRARKNKLYDKYLAWLWVICMKHILNKIDSAFKVPDCRLLRISVGVNDATSRQRVLQPELDSSRRDEESYSGAPRYADGAGVADAGENAEVGEFGLGDRLQAQNISRSANTRLGTNQQDMGECQVDEIADSDAESDHKSASYAIRQHDVARQGSTKRKHSATKQDMASGLQKRRQTSGFIGSQF</sequence>
<evidence type="ECO:0000313" key="3">
    <source>
        <dbReference type="Proteomes" id="UP000030106"/>
    </source>
</evidence>
<evidence type="ECO:0000256" key="1">
    <source>
        <dbReference type="SAM" id="MobiDB-lite"/>
    </source>
</evidence>
<feature type="region of interest" description="Disordered" evidence="1">
    <location>
        <begin position="74"/>
        <end position="100"/>
    </location>
</feature>
<accession>A0A0A2VV77</accession>
<dbReference type="EMBL" id="ANFO01000341">
    <property type="protein sequence ID" value="KGQ10247.1"/>
    <property type="molecule type" value="Genomic_DNA"/>
</dbReference>
<reference evidence="2 3" key="1">
    <citation type="submission" date="2012-10" db="EMBL/GenBank/DDBJ databases">
        <title>Genome sequencing and analysis of entomopathogenic fungi Beauveria bassiana D1-5.</title>
        <authorList>
            <person name="Li Q."/>
            <person name="Wang L."/>
            <person name="Zhang Z."/>
            <person name="Wang Q."/>
            <person name="Ren J."/>
            <person name="Wang M."/>
            <person name="Xu W."/>
            <person name="Wang J."/>
            <person name="Lu Y."/>
            <person name="Du Q."/>
            <person name="Sun Z."/>
        </authorList>
    </citation>
    <scope>NUCLEOTIDE SEQUENCE [LARGE SCALE GENOMIC DNA]</scope>
    <source>
        <strain evidence="2 3">D1-5</strain>
    </source>
</reference>
<evidence type="ECO:0000313" key="2">
    <source>
        <dbReference type="EMBL" id="KGQ10247.1"/>
    </source>
</evidence>
<feature type="region of interest" description="Disordered" evidence="1">
    <location>
        <begin position="150"/>
        <end position="203"/>
    </location>
</feature>